<gene>
    <name evidence="1" type="ORF">LTR37_018946</name>
</gene>
<keyword evidence="2" id="KW-1185">Reference proteome</keyword>
<evidence type="ECO:0000313" key="1">
    <source>
        <dbReference type="EMBL" id="KAK3690818.1"/>
    </source>
</evidence>
<evidence type="ECO:0000313" key="2">
    <source>
        <dbReference type="Proteomes" id="UP001281147"/>
    </source>
</evidence>
<comment type="caution">
    <text evidence="1">The sequence shown here is derived from an EMBL/GenBank/DDBJ whole genome shotgun (WGS) entry which is preliminary data.</text>
</comment>
<protein>
    <submittedName>
        <fullName evidence="1">Uncharacterized protein</fullName>
    </submittedName>
</protein>
<sequence length="2312" mass="256647">MPSTATSDQTAQRSARLSKLFDTFVKGFREVKTANDAKLFLEALCSQNDRVGCIERIAASKHALESLKIGLRLDVSPTFLNGSLKDFLAFLSDPIVKMPCGGDLVKQLQAIVVQPPTLWRALVAACKARTLCIESERAFTWLLLELLCWTDCPLVEVDVTAQELTDAKILLASGDGDTKSLGRRIQQVLEAKRSNFAVSASGPGGRHDNDMIDYRKIAVFPTNEELMCAETSFYRRADTLGELEMDARLNAHLDNQFRLLREDFLAELREDVGAPGKPKQARRRKMRLRGLALVGIHTGRGRSKTPCALALSVKKGLEALTALEIHDRKDYLRNNARYLKHQSFGCIMDGEKIVSFATLLRIEDALARETPLITLRAPDEDSLKKLLMSLKMSKGLDFVLMDTPVFAYEPILTCLQSQVEMPLWKQLLSVNPEETAANNDESSIAPTDLIEDLEDSGNLSIQDILELPKPVQLDESQMQSLLSGLRQAVSLIQGPPGTGKSFIGALLAKALKEHTTERILVMCYTNHALDQFLEDLMDAGISADCMVRLGAQSSPRTKQISLSELAANQPRRQHTWDIINKVTGDLVQYEETLETLLSSYTSFRPNANAILEYLEFSDTDSDFFHALRFVDQDSDMQIVGERGKTIKADYLFDRWSRGLDAGVLATVMPSEYAHAWKLSAEAREAKLKEWKQALVTEMVSGIAETVVSFDGREATIREAFGQRDADIIRQKQIVACTTTAAAKYTKQIQSASPGILLVEEAGEILESHILTALSPTTRQIILVGDHQQLRPKVNSYHLTVEKGNGYDLNRSLFERLILAGFPHTTLHQQHRMCPEISYLVRQLTYPRLLDAPSTQQRDPIRGILSRVIFIDHNKPELAASQIADRRDENASVSKQNAWEASMVLKIVRYMAQQGYGTRDQVVLTPYLGQLNLLRNELAKDNDPVLNDLDSFDLVRAGLMTPSSAAQSKRPIKISTVDNYQGEECDVVIVSLTRSNSFGDIGFMAAPERLNVLLSRARKALIIIGNSRTFKRSRKSAELWNGFFDLLAEHNYLTEGFPVRCQQHPDSQNVLKEPSDFDEHCPDGGCSTPCGEDHSKIKCKELISDQCPKVHKITWRCSAIRPSSCVSCDEEAKRAAKRQQRDLLLEESRQIKQRAYARQLAEIQDEIDHQRRLTKEKREEVERQNVLRQHQRDLENARRQQQRADSAKPVPQETKSDDKSGNGNSKLATPPQHTPAPTTSTSTSENAKEQRVRSLSSTSDGNLPMDNTPRLSKSAAVDEWEWQKQQLSAQNEALDELMSMIGLENVKEAFLNIKADVDIAVRQNRDMSKERFGAALLGNPGTGKTTVARLYAKFLTSVGALPGGDSVVETTGSKLANEGVQGCKKILEGIQNKGGGALFIDEAYQLASGSSFGGAAVLDFLLAEVENLTGKVVFILAGYNKQMESFFSHNPGIPSRFPREIQFADYEDNELLEIFNYGVNKRYAGQMMLQGGSRGLYARIVTRRIGRGRGKEGFGNARSVENVLSTIAGRQAKRIRKLRRAGDDTANDFVLTKEDLIGPEPSGTLDSNRSWARLQGLTGLSSVKESVKALFNSIQSNYQREIEEEPLVEFSLNKVFIGSPGTGKTTVAKLYGQILADIGLLSSGEVVVKTPADFVGSVLGASEANTKGILNSTVGKVLLIDEAYGLYGGSTGGAADPYKASVIDTLVAEVQSAPGDDRCVLLLGYKEQMEEMMQKSNPGLARRFPTDSAFVFEDFGADEMEVILDSKLKQQSFKPTDKARSVALDMLARARNRPNFGNAGEVDILLNKAKILQQKRLAREPTAPSKILEATDFDPDFERGERATTNIAKLFDGVIGCDEIVAKLQSYQTAAANAKALDMEVSDQLPFNFLFRGPPGTGKTTTARKMGKVYYDMGFLGTAEVVERSAKDLVGEYVGQTGPKTEKLLESALGKVLFIDEAYRLAEGPFAKEAVDELVDCVTKEKFKHKIIIILAGYSKDINKLMSVNPGLTSRFSETIDFRDMSAEHCLKLLAHLLDKKKIDCTVVSSPSEDVRTRVLERLEMLKSIENFSNGRDMETIAKDVRRKLLGSTLPSHGVMVVTEELVLDAIDKMVAERDKRATEAAQSHATEQFTNSGAQQPRPQPLRQPKGLSTQQPGVQLAHRQRSEQTKTQAEEQATPPGPTDEDGDDPGNGGNPSAELRDVGVSDAVWKQLRQDRLKAEQEAQELLRLQEEERKLREWTAKCKDAKRRRELEEIERKRQALEEKKRKEAKAQALLMKMGRCPVGYQWIRQAGGYRCAGGSHYISDKGMQSILT</sequence>
<dbReference type="EMBL" id="JAUTXU010000278">
    <property type="protein sequence ID" value="KAK3690818.1"/>
    <property type="molecule type" value="Genomic_DNA"/>
</dbReference>
<organism evidence="1 2">
    <name type="scientific">Vermiconidia calcicola</name>
    <dbReference type="NCBI Taxonomy" id="1690605"/>
    <lineage>
        <taxon>Eukaryota</taxon>
        <taxon>Fungi</taxon>
        <taxon>Dikarya</taxon>
        <taxon>Ascomycota</taxon>
        <taxon>Pezizomycotina</taxon>
        <taxon>Dothideomycetes</taxon>
        <taxon>Dothideomycetidae</taxon>
        <taxon>Mycosphaerellales</taxon>
        <taxon>Extremaceae</taxon>
        <taxon>Vermiconidia</taxon>
    </lineage>
</organism>
<dbReference type="Proteomes" id="UP001281147">
    <property type="component" value="Unassembled WGS sequence"/>
</dbReference>
<name>A0ACC3MFI6_9PEZI</name>
<reference evidence="1" key="1">
    <citation type="submission" date="2023-07" db="EMBL/GenBank/DDBJ databases">
        <title>Black Yeasts Isolated from many extreme environments.</title>
        <authorList>
            <person name="Coleine C."/>
            <person name="Stajich J.E."/>
            <person name="Selbmann L."/>
        </authorList>
    </citation>
    <scope>NUCLEOTIDE SEQUENCE</scope>
    <source>
        <strain evidence="1">CCFEE 5714</strain>
    </source>
</reference>
<proteinExistence type="predicted"/>
<accession>A0ACC3MFI6</accession>